<protein>
    <submittedName>
        <fullName evidence="1">Uncharacterized protein</fullName>
    </submittedName>
</protein>
<dbReference type="Proteomes" id="UP001157125">
    <property type="component" value="Unassembled WGS sequence"/>
</dbReference>
<evidence type="ECO:0000313" key="1">
    <source>
        <dbReference type="EMBL" id="GMA36450.1"/>
    </source>
</evidence>
<sequence length="151" mass="16665">MPDHERRDLFPCSAAVPVDVVERLLAALAETGLGGNVDLVSWDVYAEDRLWRSLGARPIAFAYGATRWHDGEHVRLADQPLESLLTWAGDALFFPVAVIPASRDWMIGAPGYSDSLYVSGPWALCRALEEHGLEVATVDRRSTVYLPSDQD</sequence>
<comment type="caution">
    <text evidence="1">The sequence shown here is derived from an EMBL/GenBank/DDBJ whole genome shotgun (WGS) entry which is preliminary data.</text>
</comment>
<gene>
    <name evidence="1" type="ORF">GCM10025876_26540</name>
</gene>
<keyword evidence="2" id="KW-1185">Reference proteome</keyword>
<dbReference type="EMBL" id="BSUN01000001">
    <property type="protein sequence ID" value="GMA36450.1"/>
    <property type="molecule type" value="Genomic_DNA"/>
</dbReference>
<accession>A0ABQ6IGL2</accession>
<evidence type="ECO:0000313" key="2">
    <source>
        <dbReference type="Proteomes" id="UP001157125"/>
    </source>
</evidence>
<organism evidence="1 2">
    <name type="scientific">Demequina litorisediminis</name>
    <dbReference type="NCBI Taxonomy" id="1849022"/>
    <lineage>
        <taxon>Bacteria</taxon>
        <taxon>Bacillati</taxon>
        <taxon>Actinomycetota</taxon>
        <taxon>Actinomycetes</taxon>
        <taxon>Micrococcales</taxon>
        <taxon>Demequinaceae</taxon>
        <taxon>Demequina</taxon>
    </lineage>
</organism>
<name>A0ABQ6IGL2_9MICO</name>
<reference evidence="2" key="1">
    <citation type="journal article" date="2019" name="Int. J. Syst. Evol. Microbiol.">
        <title>The Global Catalogue of Microorganisms (GCM) 10K type strain sequencing project: providing services to taxonomists for standard genome sequencing and annotation.</title>
        <authorList>
            <consortium name="The Broad Institute Genomics Platform"/>
            <consortium name="The Broad Institute Genome Sequencing Center for Infectious Disease"/>
            <person name="Wu L."/>
            <person name="Ma J."/>
        </authorList>
    </citation>
    <scope>NUCLEOTIDE SEQUENCE [LARGE SCALE GENOMIC DNA]</scope>
    <source>
        <strain evidence="2">NBRC 112299</strain>
    </source>
</reference>
<dbReference type="RefSeq" id="WP_284328576.1">
    <property type="nucleotide sequence ID" value="NZ_BSUN01000001.1"/>
</dbReference>
<proteinExistence type="predicted"/>